<evidence type="ECO:0000256" key="7">
    <source>
        <dbReference type="RuleBase" id="RU003557"/>
    </source>
</evidence>
<evidence type="ECO:0000313" key="10">
    <source>
        <dbReference type="EMBL" id="GAA4783143.1"/>
    </source>
</evidence>
<protein>
    <recommendedName>
        <fullName evidence="6">Probable acetyl-CoA acetyltransferase</fullName>
        <ecNumber evidence="2">2.3.1.9</ecNumber>
    </recommendedName>
    <alternativeName>
        <fullName evidence="5">Acetoacetyl-CoA thiolase</fullName>
    </alternativeName>
</protein>
<reference evidence="11" key="1">
    <citation type="journal article" date="2019" name="Int. J. Syst. Evol. Microbiol.">
        <title>The Global Catalogue of Microorganisms (GCM) 10K type strain sequencing project: providing services to taxonomists for standard genome sequencing and annotation.</title>
        <authorList>
            <consortium name="The Broad Institute Genomics Platform"/>
            <consortium name="The Broad Institute Genome Sequencing Center for Infectious Disease"/>
            <person name="Wu L."/>
            <person name="Ma J."/>
        </authorList>
    </citation>
    <scope>NUCLEOTIDE SEQUENCE [LARGE SCALE GENOMIC DNA]</scope>
    <source>
        <strain evidence="11">JCM 18537</strain>
    </source>
</reference>
<name>A0ABP9AMJ3_9MICO</name>
<dbReference type="InterPro" id="IPR020615">
    <property type="entry name" value="Thiolase_acyl_enz_int_AS"/>
</dbReference>
<dbReference type="InterPro" id="IPR016039">
    <property type="entry name" value="Thiolase-like"/>
</dbReference>
<feature type="domain" description="Thiolase C-terminal" evidence="9">
    <location>
        <begin position="275"/>
        <end position="393"/>
    </location>
</feature>
<dbReference type="RefSeq" id="WP_345441102.1">
    <property type="nucleotide sequence ID" value="NZ_BAABKO010000006.1"/>
</dbReference>
<comment type="caution">
    <text evidence="10">The sequence shown here is derived from an EMBL/GenBank/DDBJ whole genome shotgun (WGS) entry which is preliminary data.</text>
</comment>
<dbReference type="Gene3D" id="3.40.47.10">
    <property type="match status" value="2"/>
</dbReference>
<dbReference type="InterPro" id="IPR002155">
    <property type="entry name" value="Thiolase"/>
</dbReference>
<sequence>MTSASDIVIVAAARTPQGRLNGALSSLTAPQLGAAAIRGALAQGGVPSVAVDAVILGQVLPAGSGQNAARQAAVGAGIGWDVPAHSVNKVCLSGLTAVIDAARMIAVGDAEVVVAGGMESMSNAPHLLPGSRRGWTYGSVEVLDHMAHDGLTDAYDGVSMGLSTENHNPRFGLTRAEQDAVAALSHQRAAAATADGVLADEIVPIEIPQRRGDAVAVSADEGIRPDTTVESLARLRPAFAEGGSITAGNSSQISDGAAAVVLATRARAEREGWRVLATVGASGQTAGPDNSLQAQPAQAIRKALEKHGAAIADLDLVEINEAFGAVVAQSQKELGLASDIINVHGGGIALGHPIGASGARLVVHVAHELARRGAGTGVVALCGGGGQGDALVLTL</sequence>
<dbReference type="PROSITE" id="PS00098">
    <property type="entry name" value="THIOLASE_1"/>
    <property type="match status" value="1"/>
</dbReference>
<accession>A0ABP9AMJ3</accession>
<evidence type="ECO:0000256" key="5">
    <source>
        <dbReference type="ARBA" id="ARBA00030755"/>
    </source>
</evidence>
<evidence type="ECO:0000256" key="3">
    <source>
        <dbReference type="ARBA" id="ARBA00022679"/>
    </source>
</evidence>
<evidence type="ECO:0000313" key="11">
    <source>
        <dbReference type="Proteomes" id="UP001501645"/>
    </source>
</evidence>
<dbReference type="Proteomes" id="UP001501645">
    <property type="component" value="Unassembled WGS sequence"/>
</dbReference>
<keyword evidence="4 7" id="KW-0012">Acyltransferase</keyword>
<dbReference type="SUPFAM" id="SSF53901">
    <property type="entry name" value="Thiolase-like"/>
    <property type="match status" value="2"/>
</dbReference>
<comment type="similarity">
    <text evidence="1 7">Belongs to the thiolase-like superfamily. Thiolase family.</text>
</comment>
<evidence type="ECO:0000259" key="9">
    <source>
        <dbReference type="Pfam" id="PF02803"/>
    </source>
</evidence>
<dbReference type="InterPro" id="IPR020617">
    <property type="entry name" value="Thiolase_C"/>
</dbReference>
<evidence type="ECO:0000256" key="1">
    <source>
        <dbReference type="ARBA" id="ARBA00010982"/>
    </source>
</evidence>
<feature type="domain" description="Thiolase N-terminal" evidence="8">
    <location>
        <begin position="7"/>
        <end position="265"/>
    </location>
</feature>
<evidence type="ECO:0000259" key="8">
    <source>
        <dbReference type="Pfam" id="PF00108"/>
    </source>
</evidence>
<dbReference type="InterPro" id="IPR020610">
    <property type="entry name" value="Thiolase_AS"/>
</dbReference>
<dbReference type="InterPro" id="IPR020613">
    <property type="entry name" value="Thiolase_CS"/>
</dbReference>
<dbReference type="Pfam" id="PF02803">
    <property type="entry name" value="Thiolase_C"/>
    <property type="match status" value="1"/>
</dbReference>
<proteinExistence type="inferred from homology"/>
<dbReference type="NCBIfam" id="TIGR01930">
    <property type="entry name" value="AcCoA-C-Actrans"/>
    <property type="match status" value="1"/>
</dbReference>
<dbReference type="EMBL" id="BAABKO010000006">
    <property type="protein sequence ID" value="GAA4783143.1"/>
    <property type="molecule type" value="Genomic_DNA"/>
</dbReference>
<dbReference type="PANTHER" id="PTHR18919:SF107">
    <property type="entry name" value="ACETYL-COA ACETYLTRANSFERASE, CYTOSOLIC"/>
    <property type="match status" value="1"/>
</dbReference>
<dbReference type="EC" id="2.3.1.9" evidence="2"/>
<evidence type="ECO:0000256" key="4">
    <source>
        <dbReference type="ARBA" id="ARBA00023315"/>
    </source>
</evidence>
<dbReference type="PIRSF" id="PIRSF000429">
    <property type="entry name" value="Ac-CoA_Ac_transf"/>
    <property type="match status" value="1"/>
</dbReference>
<dbReference type="PROSITE" id="PS00099">
    <property type="entry name" value="THIOLASE_3"/>
    <property type="match status" value="1"/>
</dbReference>
<dbReference type="Pfam" id="PF00108">
    <property type="entry name" value="Thiolase_N"/>
    <property type="match status" value="1"/>
</dbReference>
<evidence type="ECO:0000256" key="6">
    <source>
        <dbReference type="ARBA" id="ARBA00040529"/>
    </source>
</evidence>
<dbReference type="InterPro" id="IPR020616">
    <property type="entry name" value="Thiolase_N"/>
</dbReference>
<keyword evidence="3 7" id="KW-0808">Transferase</keyword>
<organism evidence="10 11">
    <name type="scientific">Microbacterium gilvum</name>
    <dbReference type="NCBI Taxonomy" id="1336204"/>
    <lineage>
        <taxon>Bacteria</taxon>
        <taxon>Bacillati</taxon>
        <taxon>Actinomycetota</taxon>
        <taxon>Actinomycetes</taxon>
        <taxon>Micrococcales</taxon>
        <taxon>Microbacteriaceae</taxon>
        <taxon>Microbacterium</taxon>
    </lineage>
</organism>
<dbReference type="CDD" id="cd00751">
    <property type="entry name" value="thiolase"/>
    <property type="match status" value="1"/>
</dbReference>
<keyword evidence="11" id="KW-1185">Reference proteome</keyword>
<gene>
    <name evidence="10" type="ORF">GCM10023351_30650</name>
</gene>
<evidence type="ECO:0000256" key="2">
    <source>
        <dbReference type="ARBA" id="ARBA00012705"/>
    </source>
</evidence>
<dbReference type="PANTHER" id="PTHR18919">
    <property type="entry name" value="ACETYL-COA C-ACYLTRANSFERASE"/>
    <property type="match status" value="1"/>
</dbReference>
<dbReference type="PROSITE" id="PS00737">
    <property type="entry name" value="THIOLASE_2"/>
    <property type="match status" value="1"/>
</dbReference>